<comment type="caution">
    <text evidence="7">The sequence shown here is derived from an EMBL/GenBank/DDBJ whole genome shotgun (WGS) entry which is preliminary data.</text>
</comment>
<dbReference type="Gene3D" id="3.20.20.80">
    <property type="entry name" value="Glycosidases"/>
    <property type="match status" value="1"/>
</dbReference>
<sequence length="131" mass="14126">VNGVGIQSHLSADLPRGYAARAIRALASFGLPIHVSELDVSTRPTRFSLEPMSGPAALDSQARVVGEVVEAFMDLPPAQRYAFTVWGVRDEDSWLRRPPNAGDGADRPLLFDDAGRPKPAFQALAAGFRRA</sequence>
<feature type="active site" description="Nucleophile" evidence="5">
    <location>
        <position position="37"/>
    </location>
</feature>
<organism evidence="7 8">
    <name type="scientific">Maribellus luteus</name>
    <dbReference type="NCBI Taxonomy" id="2305463"/>
    <lineage>
        <taxon>Bacteria</taxon>
        <taxon>Pseudomonadati</taxon>
        <taxon>Bacteroidota</taxon>
        <taxon>Bacteroidia</taxon>
        <taxon>Marinilabiliales</taxon>
        <taxon>Prolixibacteraceae</taxon>
        <taxon>Maribellus</taxon>
    </lineage>
</organism>
<dbReference type="SUPFAM" id="SSF51445">
    <property type="entry name" value="(Trans)glycosidases"/>
    <property type="match status" value="1"/>
</dbReference>
<dbReference type="Proteomes" id="UP000265926">
    <property type="component" value="Unassembled WGS sequence"/>
</dbReference>
<keyword evidence="2" id="KW-0119">Carbohydrate metabolism</keyword>
<name>A0A399ST30_9BACT</name>
<dbReference type="GO" id="GO:0004553">
    <property type="term" value="F:hydrolase activity, hydrolyzing O-glycosyl compounds"/>
    <property type="evidence" value="ECO:0007669"/>
    <property type="project" value="InterPro"/>
</dbReference>
<evidence type="ECO:0000256" key="2">
    <source>
        <dbReference type="ARBA" id="ARBA00023277"/>
    </source>
</evidence>
<feature type="non-terminal residue" evidence="7">
    <location>
        <position position="1"/>
    </location>
</feature>
<proteinExistence type="predicted"/>
<evidence type="ECO:0000256" key="3">
    <source>
        <dbReference type="ARBA" id="ARBA00023295"/>
    </source>
</evidence>
<keyword evidence="7" id="KW-0858">Xylan degradation</keyword>
<evidence type="ECO:0000313" key="8">
    <source>
        <dbReference type="Proteomes" id="UP000265926"/>
    </source>
</evidence>
<dbReference type="GO" id="GO:0045493">
    <property type="term" value="P:xylan catabolic process"/>
    <property type="evidence" value="ECO:0007669"/>
    <property type="project" value="UniProtKB-KW"/>
</dbReference>
<dbReference type="PROSITE" id="PS51760">
    <property type="entry name" value="GH10_2"/>
    <property type="match status" value="1"/>
</dbReference>
<evidence type="ECO:0000256" key="5">
    <source>
        <dbReference type="PROSITE-ProRule" id="PRU10061"/>
    </source>
</evidence>
<accession>A0A399ST30</accession>
<dbReference type="InterPro" id="IPR031158">
    <property type="entry name" value="GH10_AS"/>
</dbReference>
<dbReference type="PROSITE" id="PS00591">
    <property type="entry name" value="GH10_1"/>
    <property type="match status" value="1"/>
</dbReference>
<keyword evidence="4" id="KW-0624">Polysaccharide degradation</keyword>
<evidence type="ECO:0000256" key="4">
    <source>
        <dbReference type="ARBA" id="ARBA00023326"/>
    </source>
</evidence>
<evidence type="ECO:0000259" key="6">
    <source>
        <dbReference type="PROSITE" id="PS51760"/>
    </source>
</evidence>
<dbReference type="InterPro" id="IPR001000">
    <property type="entry name" value="GH10_dom"/>
</dbReference>
<protein>
    <submittedName>
        <fullName evidence="7">1,4-beta-xylanase</fullName>
    </submittedName>
</protein>
<keyword evidence="8" id="KW-1185">Reference proteome</keyword>
<dbReference type="Pfam" id="PF00331">
    <property type="entry name" value="Glyco_hydro_10"/>
    <property type="match status" value="1"/>
</dbReference>
<dbReference type="AlphaFoldDB" id="A0A399ST30"/>
<feature type="domain" description="GH10" evidence="6">
    <location>
        <begin position="1"/>
        <end position="127"/>
    </location>
</feature>
<reference evidence="7 8" key="1">
    <citation type="submission" date="2018-08" db="EMBL/GenBank/DDBJ databases">
        <title>Pallidiluteibacterium maritimus gen. nov., sp. nov., isolated from coastal sediment.</title>
        <authorList>
            <person name="Zhou L.Y."/>
        </authorList>
    </citation>
    <scope>NUCLEOTIDE SEQUENCE [LARGE SCALE GENOMIC DNA]</scope>
    <source>
        <strain evidence="7 8">XSD2</strain>
    </source>
</reference>
<keyword evidence="3 7" id="KW-0326">Glycosidase</keyword>
<evidence type="ECO:0000313" key="7">
    <source>
        <dbReference type="EMBL" id="RIJ45035.1"/>
    </source>
</evidence>
<keyword evidence="1 7" id="KW-0378">Hydrolase</keyword>
<gene>
    <name evidence="7" type="ORF">D1614_23820</name>
</gene>
<dbReference type="InterPro" id="IPR017853">
    <property type="entry name" value="GH"/>
</dbReference>
<evidence type="ECO:0000256" key="1">
    <source>
        <dbReference type="ARBA" id="ARBA00022801"/>
    </source>
</evidence>
<dbReference type="EMBL" id="QWGR01000077">
    <property type="protein sequence ID" value="RIJ45035.1"/>
    <property type="molecule type" value="Genomic_DNA"/>
</dbReference>